<evidence type="ECO:0000313" key="2">
    <source>
        <dbReference type="EMBL" id="WXA96092.1"/>
    </source>
</evidence>
<dbReference type="RefSeq" id="WP_394846704.1">
    <property type="nucleotide sequence ID" value="NZ_CP089982.1"/>
</dbReference>
<accession>A0ABZ2KBM1</accession>
<evidence type="ECO:0000313" key="3">
    <source>
        <dbReference type="Proteomes" id="UP001379533"/>
    </source>
</evidence>
<gene>
    <name evidence="2" type="ORF">LZC95_04465</name>
</gene>
<dbReference type="Proteomes" id="UP001379533">
    <property type="component" value="Chromosome"/>
</dbReference>
<feature type="compositionally biased region" description="Basic and acidic residues" evidence="1">
    <location>
        <begin position="70"/>
        <end position="81"/>
    </location>
</feature>
<dbReference type="EMBL" id="CP089982">
    <property type="protein sequence ID" value="WXA96092.1"/>
    <property type="molecule type" value="Genomic_DNA"/>
</dbReference>
<evidence type="ECO:0000256" key="1">
    <source>
        <dbReference type="SAM" id="MobiDB-lite"/>
    </source>
</evidence>
<proteinExistence type="predicted"/>
<protein>
    <submittedName>
        <fullName evidence="2">Uncharacterized protein</fullName>
    </submittedName>
</protein>
<keyword evidence="3" id="KW-1185">Reference proteome</keyword>
<organism evidence="2 3">
    <name type="scientific">Pendulispora brunnea</name>
    <dbReference type="NCBI Taxonomy" id="2905690"/>
    <lineage>
        <taxon>Bacteria</taxon>
        <taxon>Pseudomonadati</taxon>
        <taxon>Myxococcota</taxon>
        <taxon>Myxococcia</taxon>
        <taxon>Myxococcales</taxon>
        <taxon>Sorangiineae</taxon>
        <taxon>Pendulisporaceae</taxon>
        <taxon>Pendulispora</taxon>
    </lineage>
</organism>
<reference evidence="2 3" key="1">
    <citation type="submission" date="2021-12" db="EMBL/GenBank/DDBJ databases">
        <title>Discovery of the Pendulisporaceae a myxobacterial family with distinct sporulation behavior and unique specialized metabolism.</title>
        <authorList>
            <person name="Garcia R."/>
            <person name="Popoff A."/>
            <person name="Bader C.D."/>
            <person name="Loehr J."/>
            <person name="Walesch S."/>
            <person name="Walt C."/>
            <person name="Boldt J."/>
            <person name="Bunk B."/>
            <person name="Haeckl F.J.F.P.J."/>
            <person name="Gunesch A.P."/>
            <person name="Birkelbach J."/>
            <person name="Nuebel U."/>
            <person name="Pietschmann T."/>
            <person name="Bach T."/>
            <person name="Mueller R."/>
        </authorList>
    </citation>
    <scope>NUCLEOTIDE SEQUENCE [LARGE SCALE GENOMIC DNA]</scope>
    <source>
        <strain evidence="2 3">MSr12523</strain>
    </source>
</reference>
<name>A0ABZ2KBM1_9BACT</name>
<sequence>MIRRRFIPTCVVLVMIPSLVSTVHVRRAQASDPCEDSCSRHPAFGCNNQEEHEHCIDNCRESYSRSGTRATEDDPAIHTDASDESLSP</sequence>
<feature type="region of interest" description="Disordered" evidence="1">
    <location>
        <begin position="65"/>
        <end position="88"/>
    </location>
</feature>